<accession>A0AAQ4DVJ4</accession>
<evidence type="ECO:0000313" key="2">
    <source>
        <dbReference type="EMBL" id="KAK8766484.1"/>
    </source>
</evidence>
<keyword evidence="3" id="KW-1185">Reference proteome</keyword>
<organism evidence="2 3">
    <name type="scientific">Amblyomma americanum</name>
    <name type="common">Lone star tick</name>
    <dbReference type="NCBI Taxonomy" id="6943"/>
    <lineage>
        <taxon>Eukaryota</taxon>
        <taxon>Metazoa</taxon>
        <taxon>Ecdysozoa</taxon>
        <taxon>Arthropoda</taxon>
        <taxon>Chelicerata</taxon>
        <taxon>Arachnida</taxon>
        <taxon>Acari</taxon>
        <taxon>Parasitiformes</taxon>
        <taxon>Ixodida</taxon>
        <taxon>Ixodoidea</taxon>
        <taxon>Ixodidae</taxon>
        <taxon>Amblyomminae</taxon>
        <taxon>Amblyomma</taxon>
    </lineage>
</organism>
<evidence type="ECO:0000256" key="1">
    <source>
        <dbReference type="SAM" id="MobiDB-lite"/>
    </source>
</evidence>
<comment type="caution">
    <text evidence="2">The sequence shown here is derived from an EMBL/GenBank/DDBJ whole genome shotgun (WGS) entry which is preliminary data.</text>
</comment>
<feature type="region of interest" description="Disordered" evidence="1">
    <location>
        <begin position="52"/>
        <end position="91"/>
    </location>
</feature>
<proteinExistence type="predicted"/>
<protein>
    <submittedName>
        <fullName evidence="2">Uncharacterized protein</fullName>
    </submittedName>
</protein>
<name>A0AAQ4DVJ4_AMBAM</name>
<dbReference type="EMBL" id="JARKHS020026296">
    <property type="protein sequence ID" value="KAK8766484.1"/>
    <property type="molecule type" value="Genomic_DNA"/>
</dbReference>
<reference evidence="2 3" key="1">
    <citation type="journal article" date="2023" name="Arcadia Sci">
        <title>De novo assembly of a long-read Amblyomma americanum tick genome.</title>
        <authorList>
            <person name="Chou S."/>
            <person name="Poskanzer K.E."/>
            <person name="Rollins M."/>
            <person name="Thuy-Boun P.S."/>
        </authorList>
    </citation>
    <scope>NUCLEOTIDE SEQUENCE [LARGE SCALE GENOMIC DNA]</scope>
    <source>
        <strain evidence="2">F_SG_1</strain>
        <tissue evidence="2">Salivary glands</tissue>
    </source>
</reference>
<gene>
    <name evidence="2" type="ORF">V5799_006739</name>
</gene>
<sequence>MCAQNKDYKMELCFQGWKGVKDARKSRQEVVLLKDIIKKLQERIERLQTPLVTHRQPQLSSQAHLSTSEVPASTNLRTSTQLQPSENFCRL</sequence>
<evidence type="ECO:0000313" key="3">
    <source>
        <dbReference type="Proteomes" id="UP001321473"/>
    </source>
</evidence>
<dbReference type="Proteomes" id="UP001321473">
    <property type="component" value="Unassembled WGS sequence"/>
</dbReference>
<feature type="compositionally biased region" description="Polar residues" evidence="1">
    <location>
        <begin position="55"/>
        <end position="91"/>
    </location>
</feature>
<dbReference type="AlphaFoldDB" id="A0AAQ4DVJ4"/>